<evidence type="ECO:0000313" key="6">
    <source>
        <dbReference type="Proteomes" id="UP001454036"/>
    </source>
</evidence>
<dbReference type="GO" id="GO:0009959">
    <property type="term" value="P:negative gravitropism"/>
    <property type="evidence" value="ECO:0007669"/>
    <property type="project" value="InterPro"/>
</dbReference>
<keyword evidence="1" id="KW-0175">Coiled coil</keyword>
<feature type="coiled-coil region" evidence="1">
    <location>
        <begin position="173"/>
        <end position="200"/>
    </location>
</feature>
<dbReference type="AlphaFoldDB" id="A0AAV3P6E3"/>
<dbReference type="GO" id="GO:0009639">
    <property type="term" value="P:response to red or far red light"/>
    <property type="evidence" value="ECO:0007669"/>
    <property type="project" value="InterPro"/>
</dbReference>
<protein>
    <recommendedName>
        <fullName evidence="7">DUF641 domain-containing protein</fullName>
    </recommendedName>
</protein>
<evidence type="ECO:0000259" key="3">
    <source>
        <dbReference type="Pfam" id="PF04859"/>
    </source>
</evidence>
<feature type="domain" description="DUF641" evidence="3">
    <location>
        <begin position="101"/>
        <end position="213"/>
    </location>
</feature>
<dbReference type="Proteomes" id="UP001454036">
    <property type="component" value="Unassembled WGS sequence"/>
</dbReference>
<evidence type="ECO:0000256" key="1">
    <source>
        <dbReference type="SAM" id="Coils"/>
    </source>
</evidence>
<reference evidence="5 6" key="1">
    <citation type="submission" date="2024-01" db="EMBL/GenBank/DDBJ databases">
        <title>The complete chloroplast genome sequence of Lithospermum erythrorhizon: insights into the phylogenetic relationship among Boraginaceae species and the maternal lineages of purple gromwells.</title>
        <authorList>
            <person name="Okada T."/>
            <person name="Watanabe K."/>
        </authorList>
    </citation>
    <scope>NUCLEOTIDE SEQUENCE [LARGE SCALE GENOMIC DNA]</scope>
</reference>
<evidence type="ECO:0000313" key="5">
    <source>
        <dbReference type="EMBL" id="GAA0147079.1"/>
    </source>
</evidence>
<dbReference type="Pfam" id="PF04859">
    <property type="entry name" value="DUF641"/>
    <property type="match status" value="1"/>
</dbReference>
<feature type="domain" description="GIL1/IRKI C-terminal" evidence="4">
    <location>
        <begin position="390"/>
        <end position="442"/>
    </location>
</feature>
<proteinExistence type="predicted"/>
<dbReference type="InterPro" id="IPR040225">
    <property type="entry name" value="GIL1-like"/>
</dbReference>
<name>A0AAV3P6E3_LITER</name>
<organism evidence="5 6">
    <name type="scientific">Lithospermum erythrorhizon</name>
    <name type="common">Purple gromwell</name>
    <name type="synonym">Lithospermum officinale var. erythrorhizon</name>
    <dbReference type="NCBI Taxonomy" id="34254"/>
    <lineage>
        <taxon>Eukaryota</taxon>
        <taxon>Viridiplantae</taxon>
        <taxon>Streptophyta</taxon>
        <taxon>Embryophyta</taxon>
        <taxon>Tracheophyta</taxon>
        <taxon>Spermatophyta</taxon>
        <taxon>Magnoliopsida</taxon>
        <taxon>eudicotyledons</taxon>
        <taxon>Gunneridae</taxon>
        <taxon>Pentapetalae</taxon>
        <taxon>asterids</taxon>
        <taxon>lamiids</taxon>
        <taxon>Boraginales</taxon>
        <taxon>Boraginaceae</taxon>
        <taxon>Boraginoideae</taxon>
        <taxon>Lithospermeae</taxon>
        <taxon>Lithospermum</taxon>
    </lineage>
</organism>
<accession>A0AAV3P6E3</accession>
<feature type="region of interest" description="Disordered" evidence="2">
    <location>
        <begin position="61"/>
        <end position="84"/>
    </location>
</feature>
<dbReference type="InterPro" id="IPR006943">
    <property type="entry name" value="DUF641_pln"/>
</dbReference>
<evidence type="ECO:0000259" key="4">
    <source>
        <dbReference type="Pfam" id="PF24994"/>
    </source>
</evidence>
<gene>
    <name evidence="5" type="ORF">LIER_36446</name>
</gene>
<dbReference type="InterPro" id="IPR056813">
    <property type="entry name" value="GIL1_IRKI_C"/>
</dbReference>
<evidence type="ECO:0008006" key="7">
    <source>
        <dbReference type="Google" id="ProtNLM"/>
    </source>
</evidence>
<dbReference type="PANTHER" id="PTHR31161">
    <property type="entry name" value="PROTEIN GRAVITROPIC IN THE LIGHT 1"/>
    <property type="match status" value="1"/>
</dbReference>
<dbReference type="EMBL" id="BAABME010016698">
    <property type="protein sequence ID" value="GAA0147079.1"/>
    <property type="molecule type" value="Genomic_DNA"/>
</dbReference>
<keyword evidence="6" id="KW-1185">Reference proteome</keyword>
<evidence type="ECO:0000256" key="2">
    <source>
        <dbReference type="SAM" id="MobiDB-lite"/>
    </source>
</evidence>
<dbReference type="Pfam" id="PF24994">
    <property type="entry name" value="GIL1_IRKI_C"/>
    <property type="match status" value="1"/>
</dbReference>
<sequence length="448" mass="50949">MGLELKGQGDKPSKTPPNISDIVSKFAKVCSFRSIGVFASDIGNDNPRQHLYSTSGYFGKSCGEETSSSDVTDEADMDDDKVHPQPVEVENKGIEYGRLDVLELFDNVRALTLAYVQVQEAHVPYDPDKFRIADGLVISHLKDLCKVQSAYKEKQLKYTNSLSACSALLLSEIQVQEALLEKLKCQVKMKKDKAVKLCRELQPLELLNQKLREELRVQVRANVKVVKLPSFEEVAKLVGKAIHDFGKPLIALMKVSGWDLDQAAKVIEDSVVYYKISHKKYAFEAYIARRMFYGFTAHSDNMHPIIKFDDPINALIEDPQSSFATFCKTKYLLVVHPKMEESFFGNEDHRNLVRNGVHPHTPFYRAFVKMAKWVWILQGIASVVEPKVDIYRVKRGSRFSTDYMECVEEVQDDMKAQERSLVEFMVTPGFKIGEVVLKSRVYLSKLKS</sequence>
<comment type="caution">
    <text evidence="5">The sequence shown here is derived from an EMBL/GenBank/DDBJ whole genome shotgun (WGS) entry which is preliminary data.</text>
</comment>